<dbReference type="InterPro" id="IPR033658">
    <property type="entry name" value="GRX_PICOT-like"/>
</dbReference>
<dbReference type="Pfam" id="PF00462">
    <property type="entry name" value="Glutaredoxin"/>
    <property type="match status" value="2"/>
</dbReference>
<dbReference type="PRINTS" id="PR00422">
    <property type="entry name" value="TRANSFERRIN"/>
</dbReference>
<evidence type="ECO:0000256" key="1">
    <source>
        <dbReference type="ARBA" id="ARBA00022723"/>
    </source>
</evidence>
<dbReference type="CDD" id="cd13529">
    <property type="entry name" value="PBP2_transferrin"/>
    <property type="match status" value="1"/>
</dbReference>
<dbReference type="InterPro" id="IPR018195">
    <property type="entry name" value="Transferrin_Fe_BS"/>
</dbReference>
<dbReference type="InterPro" id="IPR004480">
    <property type="entry name" value="Monothiol_GRX-rel"/>
</dbReference>
<organism evidence="5">
    <name type="scientific">Magallana gigas</name>
    <name type="common">Pacific oyster</name>
    <name type="synonym">Crassostrea gigas</name>
    <dbReference type="NCBI Taxonomy" id="29159"/>
    <lineage>
        <taxon>Eukaryota</taxon>
        <taxon>Metazoa</taxon>
        <taxon>Spiralia</taxon>
        <taxon>Lophotrochozoa</taxon>
        <taxon>Mollusca</taxon>
        <taxon>Bivalvia</taxon>
        <taxon>Autobranchia</taxon>
        <taxon>Pteriomorphia</taxon>
        <taxon>Ostreida</taxon>
        <taxon>Ostreoidea</taxon>
        <taxon>Ostreidae</taxon>
        <taxon>Magallana</taxon>
    </lineage>
</organism>
<dbReference type="PROSITE" id="PS00205">
    <property type="entry name" value="TRANSFERRIN_LIKE_1"/>
    <property type="match status" value="1"/>
</dbReference>
<name>K1RT39_MAGGI</name>
<protein>
    <submittedName>
        <fullName evidence="5">Glutaredoxin-3</fullName>
    </submittedName>
</protein>
<accession>K1RT39</accession>
<dbReference type="PROSITE" id="PS51352">
    <property type="entry name" value="THIOREDOXIN_2"/>
    <property type="match status" value="1"/>
</dbReference>
<dbReference type="HOGENOM" id="CLU_394448_0_0_1"/>
<dbReference type="SMART" id="SM00094">
    <property type="entry name" value="TR_FER"/>
    <property type="match status" value="1"/>
</dbReference>
<dbReference type="SUPFAM" id="SSF52833">
    <property type="entry name" value="Thioredoxin-like"/>
    <property type="match status" value="3"/>
</dbReference>
<dbReference type="AlphaFoldDB" id="K1RT39"/>
<dbReference type="GO" id="GO:0005634">
    <property type="term" value="C:nucleus"/>
    <property type="evidence" value="ECO:0007669"/>
    <property type="project" value="TreeGrafter"/>
</dbReference>
<dbReference type="FunFam" id="3.40.30.10:FF:000092">
    <property type="entry name" value="Monothiol glutaredoxin"/>
    <property type="match status" value="1"/>
</dbReference>
<dbReference type="GO" id="GO:0005576">
    <property type="term" value="C:extracellular region"/>
    <property type="evidence" value="ECO:0007669"/>
    <property type="project" value="InterPro"/>
</dbReference>
<dbReference type="NCBIfam" id="TIGR00365">
    <property type="entry name" value="Grx4 family monothiol glutaredoxin"/>
    <property type="match status" value="2"/>
</dbReference>
<dbReference type="GO" id="GO:0046872">
    <property type="term" value="F:metal ion binding"/>
    <property type="evidence" value="ECO:0007669"/>
    <property type="project" value="UniProtKB-KW"/>
</dbReference>
<dbReference type="PROSITE" id="PS51354">
    <property type="entry name" value="GLUTAREDOXIN_2"/>
    <property type="match status" value="2"/>
</dbReference>
<dbReference type="Gene3D" id="3.90.70.10">
    <property type="entry name" value="Cysteine proteinases"/>
    <property type="match status" value="1"/>
</dbReference>
<evidence type="ECO:0000256" key="2">
    <source>
        <dbReference type="ARBA" id="ARBA00022737"/>
    </source>
</evidence>
<evidence type="ECO:0000313" key="5">
    <source>
        <dbReference type="EMBL" id="EKC37761.1"/>
    </source>
</evidence>
<dbReference type="InterPro" id="IPR002109">
    <property type="entry name" value="Glutaredoxin"/>
</dbReference>
<dbReference type="CDD" id="cd02984">
    <property type="entry name" value="TRX_PICOT"/>
    <property type="match status" value="1"/>
</dbReference>
<dbReference type="Gene3D" id="3.40.190.10">
    <property type="entry name" value="Periplasmic binding protein-like II"/>
    <property type="match status" value="1"/>
</dbReference>
<evidence type="ECO:0000256" key="3">
    <source>
        <dbReference type="ARBA" id="ARBA00023004"/>
    </source>
</evidence>
<dbReference type="GO" id="GO:0016579">
    <property type="term" value="P:protein deubiquitination"/>
    <property type="evidence" value="ECO:0007669"/>
    <property type="project" value="InterPro"/>
</dbReference>
<proteinExistence type="predicted"/>
<dbReference type="EMBL" id="JH816961">
    <property type="protein sequence ID" value="EKC37761.1"/>
    <property type="molecule type" value="Genomic_DNA"/>
</dbReference>
<dbReference type="GO" id="GO:0005829">
    <property type="term" value="C:cytosol"/>
    <property type="evidence" value="ECO:0007669"/>
    <property type="project" value="TreeGrafter"/>
</dbReference>
<dbReference type="PROSITE" id="PS50235">
    <property type="entry name" value="USP_3"/>
    <property type="match status" value="1"/>
</dbReference>
<dbReference type="PROSITE" id="PS51408">
    <property type="entry name" value="TRANSFERRIN_LIKE_4"/>
    <property type="match status" value="1"/>
</dbReference>
<dbReference type="Gene3D" id="3.40.30.10">
    <property type="entry name" value="Glutaredoxin"/>
    <property type="match status" value="3"/>
</dbReference>
<dbReference type="InterPro" id="IPR001394">
    <property type="entry name" value="Peptidase_C19_UCH"/>
</dbReference>
<dbReference type="InterPro" id="IPR036249">
    <property type="entry name" value="Thioredoxin-like_sf"/>
</dbReference>
<dbReference type="InterPro" id="IPR013766">
    <property type="entry name" value="Thioredoxin_domain"/>
</dbReference>
<dbReference type="InterPro" id="IPR028889">
    <property type="entry name" value="USP"/>
</dbReference>
<gene>
    <name evidence="5" type="ORF">CGI_10023522</name>
</gene>
<dbReference type="GO" id="GO:0006879">
    <property type="term" value="P:intracellular iron ion homeostasis"/>
    <property type="evidence" value="ECO:0007669"/>
    <property type="project" value="TreeGrafter"/>
</dbReference>
<dbReference type="GO" id="GO:0004843">
    <property type="term" value="F:cysteine-type deubiquitinase activity"/>
    <property type="evidence" value="ECO:0007669"/>
    <property type="project" value="InterPro"/>
</dbReference>
<dbReference type="Pfam" id="PF00085">
    <property type="entry name" value="Thioredoxin"/>
    <property type="match status" value="1"/>
</dbReference>
<dbReference type="CDD" id="cd02257">
    <property type="entry name" value="Peptidase_C19"/>
    <property type="match status" value="1"/>
</dbReference>
<sequence length="699" mass="77568">MGVSEIKDESALQSLLSSASKTLFGTETGKGEEMGVSEIKDESALQSLFSSASNQLVVLHFSAAWAPQCKQMNEVMEELSKDSQYNNVQFAKLEAEDVPEISEKYEITAVPTFIFIKNKSQVDRIDGAKAADLTKKVKLLCSGQGGVPPPAEDKKPVQDLNTRLKNLINSAPVMLFMKGDPEQPRCGFSRQITQLLKERGIKFSSFDILQDEEVRQGLKTYSNWPTYPQLYANGELIGGVDIVKELIESGELEAQLPKQTSLEDRLKGLINKSDVMLFMKGDPDTPRCGFSKQTTSILADTGVKYDTFDILSDEEVRQGLKKYSNWPTYPQLYVKGELIGGLDIIKELKESGELESVLKGQWCVISEAEQKKCQDLKKVAASMYANRVPSYEVIPLIECVLGKDVYNCMEKIQDNDADIMALDTGQAYFGGRYYNMMPFLAEKYSPGGAGTGTGDGMNYYAVIVAKRGSQFNVFQLQDKRACFPGVGTAAGWLYPIGEFVKKNGQTNIMQVTECNAIVKTATNFFKSMCLPGALTSFYNPFGKLVAITLKSADGSIRESDKVHSVKEAMDGLVSRESVSGFTCSKTKAEVDVVRHLTLEELPPVLILHLKFFVYDKDGGSQKLLKNFEYGIDLEITKVVYHHGKKATGGHYTTAVFHPAINNWIIIDDSLVKHVSVGTVLKNIPGRVPYLLYYRRIDMH</sequence>
<dbReference type="InParanoid" id="K1RT39"/>
<dbReference type="Pfam" id="PF00405">
    <property type="entry name" value="Transferrin"/>
    <property type="match status" value="1"/>
</dbReference>
<dbReference type="CDD" id="cd03028">
    <property type="entry name" value="GRX_PICOT_like"/>
    <property type="match status" value="2"/>
</dbReference>
<dbReference type="InterPro" id="IPR038765">
    <property type="entry name" value="Papain-like_cys_pep_sf"/>
</dbReference>
<dbReference type="GO" id="GO:0051536">
    <property type="term" value="F:iron-sulfur cluster binding"/>
    <property type="evidence" value="ECO:0007669"/>
    <property type="project" value="UniProtKB-KW"/>
</dbReference>
<dbReference type="Pfam" id="PF00443">
    <property type="entry name" value="UCH"/>
    <property type="match status" value="1"/>
</dbReference>
<keyword evidence="4" id="KW-0411">Iron-sulfur</keyword>
<keyword evidence="1" id="KW-0479">Metal-binding</keyword>
<dbReference type="FunFam" id="3.40.30.10:FF:000012">
    <property type="entry name" value="Monothiol glutaredoxin"/>
    <property type="match status" value="2"/>
</dbReference>
<keyword evidence="3" id="KW-0408">Iron</keyword>
<dbReference type="PANTHER" id="PTHR10293">
    <property type="entry name" value="GLUTAREDOXIN FAMILY MEMBER"/>
    <property type="match status" value="1"/>
</dbReference>
<reference evidence="5" key="1">
    <citation type="journal article" date="2012" name="Nature">
        <title>The oyster genome reveals stress adaptation and complexity of shell formation.</title>
        <authorList>
            <person name="Zhang G."/>
            <person name="Fang X."/>
            <person name="Guo X."/>
            <person name="Li L."/>
            <person name="Luo R."/>
            <person name="Xu F."/>
            <person name="Yang P."/>
            <person name="Zhang L."/>
            <person name="Wang X."/>
            <person name="Qi H."/>
            <person name="Xiong Z."/>
            <person name="Que H."/>
            <person name="Xie Y."/>
            <person name="Holland P.W."/>
            <person name="Paps J."/>
            <person name="Zhu Y."/>
            <person name="Wu F."/>
            <person name="Chen Y."/>
            <person name="Wang J."/>
            <person name="Peng C."/>
            <person name="Meng J."/>
            <person name="Yang L."/>
            <person name="Liu J."/>
            <person name="Wen B."/>
            <person name="Zhang N."/>
            <person name="Huang Z."/>
            <person name="Zhu Q."/>
            <person name="Feng Y."/>
            <person name="Mount A."/>
            <person name="Hedgecock D."/>
            <person name="Xu Z."/>
            <person name="Liu Y."/>
            <person name="Domazet-Loso T."/>
            <person name="Du Y."/>
            <person name="Sun X."/>
            <person name="Zhang S."/>
            <person name="Liu B."/>
            <person name="Cheng P."/>
            <person name="Jiang X."/>
            <person name="Li J."/>
            <person name="Fan D."/>
            <person name="Wang W."/>
            <person name="Fu W."/>
            <person name="Wang T."/>
            <person name="Wang B."/>
            <person name="Zhang J."/>
            <person name="Peng Z."/>
            <person name="Li Y."/>
            <person name="Li N."/>
            <person name="Wang J."/>
            <person name="Chen M."/>
            <person name="He Y."/>
            <person name="Tan F."/>
            <person name="Song X."/>
            <person name="Zheng Q."/>
            <person name="Huang R."/>
            <person name="Yang H."/>
            <person name="Du X."/>
            <person name="Chen L."/>
            <person name="Yang M."/>
            <person name="Gaffney P.M."/>
            <person name="Wang S."/>
            <person name="Luo L."/>
            <person name="She Z."/>
            <person name="Ming Y."/>
            <person name="Huang W."/>
            <person name="Zhang S."/>
            <person name="Huang B."/>
            <person name="Zhang Y."/>
            <person name="Qu T."/>
            <person name="Ni P."/>
            <person name="Miao G."/>
            <person name="Wang J."/>
            <person name="Wang Q."/>
            <person name="Steinberg C.E."/>
            <person name="Wang H."/>
            <person name="Li N."/>
            <person name="Qian L."/>
            <person name="Zhang G."/>
            <person name="Li Y."/>
            <person name="Yang H."/>
            <person name="Liu X."/>
            <person name="Wang J."/>
            <person name="Yin Y."/>
            <person name="Wang J."/>
        </authorList>
    </citation>
    <scope>NUCLEOTIDE SEQUENCE [LARGE SCALE GENOMIC DNA]</scope>
    <source>
        <strain evidence="5">05x7-T-G4-1.051#20</strain>
    </source>
</reference>
<dbReference type="SUPFAM" id="SSF54001">
    <property type="entry name" value="Cysteine proteinases"/>
    <property type="match status" value="1"/>
</dbReference>
<dbReference type="SUPFAM" id="SSF53850">
    <property type="entry name" value="Periplasmic binding protein-like II"/>
    <property type="match status" value="1"/>
</dbReference>
<keyword evidence="2" id="KW-0677">Repeat</keyword>
<evidence type="ECO:0000256" key="4">
    <source>
        <dbReference type="ARBA" id="ARBA00023014"/>
    </source>
</evidence>
<dbReference type="InterPro" id="IPR001156">
    <property type="entry name" value="Transferrin-like_dom"/>
</dbReference>
<dbReference type="PANTHER" id="PTHR10293:SF73">
    <property type="entry name" value="GLUTAREDOXIN-3"/>
    <property type="match status" value="1"/>
</dbReference>